<dbReference type="PANTHER" id="PTHR43433:SF10">
    <property type="entry name" value="AB HYDROLASE-1 DOMAIN-CONTAINING PROTEIN"/>
    <property type="match status" value="1"/>
</dbReference>
<evidence type="ECO:0000313" key="3">
    <source>
        <dbReference type="Proteomes" id="UP000240542"/>
    </source>
</evidence>
<dbReference type="SUPFAM" id="SSF53474">
    <property type="entry name" value="alpha/beta-Hydrolases"/>
    <property type="match status" value="1"/>
</dbReference>
<dbReference type="PANTHER" id="PTHR43433">
    <property type="entry name" value="HYDROLASE, ALPHA/BETA FOLD FAMILY PROTEIN"/>
    <property type="match status" value="1"/>
</dbReference>
<dbReference type="AlphaFoldDB" id="A0A2P8DQH6"/>
<dbReference type="GO" id="GO:0003824">
    <property type="term" value="F:catalytic activity"/>
    <property type="evidence" value="ECO:0007669"/>
    <property type="project" value="UniProtKB-ARBA"/>
</dbReference>
<proteinExistence type="predicted"/>
<sequence length="255" mass="27654">MTVVPLQYRFDGPRHAPVAVLLPTIGTRWSVWEPQMPELTRGARVLRVDLRGHGKSPAPAGRYAADDLAADLFALFDRAGVDRYSLVGLGFGAMLASRVAAMEPRRVRRVALLAGTARVSQVRRVRRIAAAARAEGTAAVAPEATLPWFTPDFRDRRPDVVARFVREFGETDPGGFAALCETAAGLDQRRLLARVPGPVLVVSAAHDPFLPPGHGRRLAAALPRARFEVVAGAAHLLTVERAARVNDLLVRYLPV</sequence>
<comment type="caution">
    <text evidence="2">The sequence shown here is derived from an EMBL/GenBank/DDBJ whole genome shotgun (WGS) entry which is preliminary data.</text>
</comment>
<dbReference type="RefSeq" id="WP_106581881.1">
    <property type="nucleotide sequence ID" value="NZ_PYGA01000003.1"/>
</dbReference>
<dbReference type="Gene3D" id="3.40.50.1820">
    <property type="entry name" value="alpha/beta hydrolase"/>
    <property type="match status" value="1"/>
</dbReference>
<gene>
    <name evidence="2" type="ORF">CLV63_103204</name>
</gene>
<protein>
    <submittedName>
        <fullName evidence="2">3-oxoadipate enol-lactonase</fullName>
    </submittedName>
</protein>
<organism evidence="2 3">
    <name type="scientific">Murinocardiopsis flavida</name>
    <dbReference type="NCBI Taxonomy" id="645275"/>
    <lineage>
        <taxon>Bacteria</taxon>
        <taxon>Bacillati</taxon>
        <taxon>Actinomycetota</taxon>
        <taxon>Actinomycetes</taxon>
        <taxon>Streptosporangiales</taxon>
        <taxon>Nocardiopsidaceae</taxon>
        <taxon>Murinocardiopsis</taxon>
    </lineage>
</organism>
<dbReference type="Pfam" id="PF00561">
    <property type="entry name" value="Abhydrolase_1"/>
    <property type="match status" value="1"/>
</dbReference>
<dbReference type="EMBL" id="PYGA01000003">
    <property type="protein sequence ID" value="PSK99479.1"/>
    <property type="molecule type" value="Genomic_DNA"/>
</dbReference>
<accession>A0A2P8DQH6</accession>
<reference evidence="2 3" key="1">
    <citation type="submission" date="2018-03" db="EMBL/GenBank/DDBJ databases">
        <title>Genomic Encyclopedia of Archaeal and Bacterial Type Strains, Phase II (KMG-II): from individual species to whole genera.</title>
        <authorList>
            <person name="Goeker M."/>
        </authorList>
    </citation>
    <scope>NUCLEOTIDE SEQUENCE [LARGE SCALE GENOMIC DNA]</scope>
    <source>
        <strain evidence="2 3">DSM 45312</strain>
    </source>
</reference>
<evidence type="ECO:0000313" key="2">
    <source>
        <dbReference type="EMBL" id="PSK99479.1"/>
    </source>
</evidence>
<dbReference type="OrthoDB" id="9802489at2"/>
<keyword evidence="3" id="KW-1185">Reference proteome</keyword>
<name>A0A2P8DQH6_9ACTN</name>
<dbReference type="InterPro" id="IPR029058">
    <property type="entry name" value="AB_hydrolase_fold"/>
</dbReference>
<dbReference type="PRINTS" id="PR00111">
    <property type="entry name" value="ABHYDROLASE"/>
</dbReference>
<dbReference type="Proteomes" id="UP000240542">
    <property type="component" value="Unassembled WGS sequence"/>
</dbReference>
<dbReference type="InterPro" id="IPR050471">
    <property type="entry name" value="AB_hydrolase"/>
</dbReference>
<feature type="domain" description="AB hydrolase-1" evidence="1">
    <location>
        <begin position="20"/>
        <end position="240"/>
    </location>
</feature>
<dbReference type="InterPro" id="IPR000073">
    <property type="entry name" value="AB_hydrolase_1"/>
</dbReference>
<evidence type="ECO:0000259" key="1">
    <source>
        <dbReference type="Pfam" id="PF00561"/>
    </source>
</evidence>